<keyword evidence="1" id="KW-0732">Signal</keyword>
<feature type="chain" id="PRO_5022671827" evidence="1">
    <location>
        <begin position="22"/>
        <end position="562"/>
    </location>
</feature>
<protein>
    <submittedName>
        <fullName evidence="3">Amidohydrolase</fullName>
    </submittedName>
</protein>
<dbReference type="InterPro" id="IPR033932">
    <property type="entry name" value="YtcJ-like"/>
</dbReference>
<evidence type="ECO:0000313" key="4">
    <source>
        <dbReference type="Proteomes" id="UP000324285"/>
    </source>
</evidence>
<reference evidence="3" key="1">
    <citation type="submission" date="2021-02" db="EMBL/GenBank/DDBJ databases">
        <title>Strain Y2R2, a novel species of the genus Halomonas.</title>
        <authorList>
            <person name="Huang H."/>
        </authorList>
    </citation>
    <scope>NUCLEOTIDE SEQUENCE</scope>
    <source>
        <strain evidence="3">Y2R2</strain>
    </source>
</reference>
<dbReference type="OrthoDB" id="9031471at2"/>
<gene>
    <name evidence="3" type="ORF">E4T21_18825</name>
</gene>
<dbReference type="GO" id="GO:0016810">
    <property type="term" value="F:hydrolase activity, acting on carbon-nitrogen (but not peptide) bonds"/>
    <property type="evidence" value="ECO:0007669"/>
    <property type="project" value="InterPro"/>
</dbReference>
<dbReference type="SUPFAM" id="SSF51556">
    <property type="entry name" value="Metallo-dependent hydrolases"/>
    <property type="match status" value="1"/>
</dbReference>
<evidence type="ECO:0000259" key="2">
    <source>
        <dbReference type="Pfam" id="PF07969"/>
    </source>
</evidence>
<dbReference type="Gene3D" id="2.30.40.10">
    <property type="entry name" value="Urease, subunit C, domain 1"/>
    <property type="match status" value="1"/>
</dbReference>
<evidence type="ECO:0000313" key="3">
    <source>
        <dbReference type="EMBL" id="QEM83379.1"/>
    </source>
</evidence>
<dbReference type="SUPFAM" id="SSF51338">
    <property type="entry name" value="Composite domain of metallo-dependent hydrolases"/>
    <property type="match status" value="1"/>
</dbReference>
<dbReference type="InterPro" id="IPR013108">
    <property type="entry name" value="Amidohydro_3"/>
</dbReference>
<accession>A0A5C1NNI9</accession>
<dbReference type="KEGG" id="hbh:E4T21_18825"/>
<dbReference type="AlphaFoldDB" id="A0A5C1NNI9"/>
<dbReference type="Pfam" id="PF07969">
    <property type="entry name" value="Amidohydro_3"/>
    <property type="match status" value="1"/>
</dbReference>
<evidence type="ECO:0000256" key="1">
    <source>
        <dbReference type="SAM" id="SignalP"/>
    </source>
</evidence>
<proteinExistence type="predicted"/>
<feature type="signal peptide" evidence="1">
    <location>
        <begin position="1"/>
        <end position="21"/>
    </location>
</feature>
<dbReference type="Gene3D" id="3.20.20.140">
    <property type="entry name" value="Metal-dependent hydrolases"/>
    <property type="match status" value="1"/>
</dbReference>
<dbReference type="Proteomes" id="UP000324285">
    <property type="component" value="Chromosome"/>
</dbReference>
<dbReference type="Gene3D" id="3.10.310.70">
    <property type="match status" value="1"/>
</dbReference>
<keyword evidence="4" id="KW-1185">Reference proteome</keyword>
<dbReference type="PANTHER" id="PTHR22642">
    <property type="entry name" value="IMIDAZOLONEPROPIONASE"/>
    <property type="match status" value="1"/>
</dbReference>
<organism evidence="3 4">
    <name type="scientific">Halomonas binhaiensis</name>
    <dbReference type="NCBI Taxonomy" id="2562282"/>
    <lineage>
        <taxon>Bacteria</taxon>
        <taxon>Pseudomonadati</taxon>
        <taxon>Pseudomonadota</taxon>
        <taxon>Gammaproteobacteria</taxon>
        <taxon>Oceanospirillales</taxon>
        <taxon>Halomonadaceae</taxon>
        <taxon>Halomonas</taxon>
    </lineage>
</organism>
<dbReference type="PANTHER" id="PTHR22642:SF2">
    <property type="entry name" value="PROTEIN LONG AFTER FAR-RED 3"/>
    <property type="match status" value="1"/>
</dbReference>
<dbReference type="RefSeq" id="WP_149286501.1">
    <property type="nucleotide sequence ID" value="NZ_CP038437.2"/>
</dbReference>
<feature type="domain" description="Amidohydrolase 3" evidence="2">
    <location>
        <begin position="72"/>
        <end position="549"/>
    </location>
</feature>
<dbReference type="InterPro" id="IPR011059">
    <property type="entry name" value="Metal-dep_hydrolase_composite"/>
</dbReference>
<dbReference type="EMBL" id="CP038437">
    <property type="protein sequence ID" value="QEM83379.1"/>
    <property type="molecule type" value="Genomic_DNA"/>
</dbReference>
<dbReference type="CDD" id="cd01300">
    <property type="entry name" value="YtcJ_like"/>
    <property type="match status" value="1"/>
</dbReference>
<dbReference type="InterPro" id="IPR032466">
    <property type="entry name" value="Metal_Hydrolase"/>
</dbReference>
<name>A0A5C1NNI9_9GAMM</name>
<sequence length="562" mass="61402">MRWNKILLGISLASASLGAQAASSLLVNANGYGFDENRQLVAFSTLYLEDGKVVARGGESLAEQYPEAEQRIDVQGKTLIPGLIDAHTHLMGLGYSLLEADLRDLDSAEESAAAVAEFATEHPDFEWLRGGGWNQELWDGKQFPTAADLDAHIADRPVVLQRVDGHAIWVNSRAMELAGIDADSQAPEGGEILRDESGQPTGVFIDNAEALITDKIPARTEAEMSEAYDTAVKHVQQLGITGVHIAGASSQELDFYRQRKAQESLGIRLYPMISAKDDKLEEWLEQGIIDDPEDWLDIRSIKIFADGALGSRGAALTDPYSDRPDSRGLLIEDEDTLAGLVDKAVQHGFQANMHAIGDRANNIALNIYQAQQEQTPQSRDLRHRIEHAQVASVDDIPRFAELGVIPSMQPTHATSDKNMAGDRLGEERLAGAYAWRYFLDSGSHIAGGSDFPVEPANPFYGLHAAVTRQDRDGQPPGGWLPGQKLTMAEALRSFTADAAFAAHQEESLGSLLPNQWADFIIIDKDIIRDDPATVSDTQVLETWISGKPIHQSEDAPSQEQLM</sequence>